<reference evidence="2 3" key="1">
    <citation type="submission" date="2018-10" db="EMBL/GenBank/DDBJ databases">
        <title>A high-quality apple genome assembly.</title>
        <authorList>
            <person name="Hu J."/>
        </authorList>
    </citation>
    <scope>NUCLEOTIDE SEQUENCE [LARGE SCALE GENOMIC DNA]</scope>
    <source>
        <strain evidence="3">cv. HFTH1</strain>
        <tissue evidence="2">Young leaf</tissue>
    </source>
</reference>
<name>A0A498HS97_MALDO</name>
<dbReference type="SUPFAM" id="SSF47473">
    <property type="entry name" value="EF-hand"/>
    <property type="match status" value="1"/>
</dbReference>
<dbReference type="Gene3D" id="1.10.238.10">
    <property type="entry name" value="EF-hand"/>
    <property type="match status" value="1"/>
</dbReference>
<keyword evidence="3" id="KW-1185">Reference proteome</keyword>
<sequence>MSAADNDRFVQNEEFERVLACGDKAKSSGVMEDVFKVMDKDGNGKLSHEDTKNYMSSAGFITTDEDIKAMIKLGSDDEHQGVTYAGLLKILAVDKVNEAS</sequence>
<dbReference type="InterPro" id="IPR011992">
    <property type="entry name" value="EF-hand-dom_pair"/>
</dbReference>
<gene>
    <name evidence="2" type="ORF">DVH24_029037</name>
</gene>
<comment type="caution">
    <text evidence="2">The sequence shown here is derived from an EMBL/GenBank/DDBJ whole genome shotgun (WGS) entry which is preliminary data.</text>
</comment>
<dbReference type="EMBL" id="RDQH01000341">
    <property type="protein sequence ID" value="RXH74316.1"/>
    <property type="molecule type" value="Genomic_DNA"/>
</dbReference>
<protein>
    <recommendedName>
        <fullName evidence="1">EF-hand domain-containing protein</fullName>
    </recommendedName>
</protein>
<evidence type="ECO:0000313" key="3">
    <source>
        <dbReference type="Proteomes" id="UP000290289"/>
    </source>
</evidence>
<dbReference type="Proteomes" id="UP000290289">
    <property type="component" value="Chromosome 15"/>
</dbReference>
<organism evidence="2 3">
    <name type="scientific">Malus domestica</name>
    <name type="common">Apple</name>
    <name type="synonym">Pyrus malus</name>
    <dbReference type="NCBI Taxonomy" id="3750"/>
    <lineage>
        <taxon>Eukaryota</taxon>
        <taxon>Viridiplantae</taxon>
        <taxon>Streptophyta</taxon>
        <taxon>Embryophyta</taxon>
        <taxon>Tracheophyta</taxon>
        <taxon>Spermatophyta</taxon>
        <taxon>Magnoliopsida</taxon>
        <taxon>eudicotyledons</taxon>
        <taxon>Gunneridae</taxon>
        <taxon>Pentapetalae</taxon>
        <taxon>rosids</taxon>
        <taxon>fabids</taxon>
        <taxon>Rosales</taxon>
        <taxon>Rosaceae</taxon>
        <taxon>Amygdaloideae</taxon>
        <taxon>Maleae</taxon>
        <taxon>Malus</taxon>
    </lineage>
</organism>
<dbReference type="AlphaFoldDB" id="A0A498HS97"/>
<dbReference type="GO" id="GO:0005509">
    <property type="term" value="F:calcium ion binding"/>
    <property type="evidence" value="ECO:0007669"/>
    <property type="project" value="InterPro"/>
</dbReference>
<evidence type="ECO:0000259" key="1">
    <source>
        <dbReference type="PROSITE" id="PS50222"/>
    </source>
</evidence>
<feature type="domain" description="EF-hand" evidence="1">
    <location>
        <begin position="26"/>
        <end position="61"/>
    </location>
</feature>
<dbReference type="STRING" id="3750.A0A498HS97"/>
<evidence type="ECO:0000313" key="2">
    <source>
        <dbReference type="EMBL" id="RXH74316.1"/>
    </source>
</evidence>
<accession>A0A498HS97</accession>
<dbReference type="Pfam" id="PF13405">
    <property type="entry name" value="EF-hand_6"/>
    <property type="match status" value="1"/>
</dbReference>
<dbReference type="InterPro" id="IPR002048">
    <property type="entry name" value="EF_hand_dom"/>
</dbReference>
<proteinExistence type="predicted"/>
<dbReference type="PROSITE" id="PS50222">
    <property type="entry name" value="EF_HAND_2"/>
    <property type="match status" value="1"/>
</dbReference>